<comment type="caution">
    <text evidence="1">The sequence shown here is derived from an EMBL/GenBank/DDBJ whole genome shotgun (WGS) entry which is preliminary data.</text>
</comment>
<keyword evidence="2" id="KW-1185">Reference proteome</keyword>
<dbReference type="EC" id="3.4.24.56" evidence="1"/>
<name>A0ACC2USP6_9FUNG</name>
<keyword evidence="1" id="KW-0378">Hydrolase</keyword>
<evidence type="ECO:0000313" key="2">
    <source>
        <dbReference type="Proteomes" id="UP001165960"/>
    </source>
</evidence>
<evidence type="ECO:0000313" key="1">
    <source>
        <dbReference type="EMBL" id="KAJ9089930.1"/>
    </source>
</evidence>
<gene>
    <name evidence="1" type="primary">STE23_19</name>
    <name evidence="1" type="ORF">DSO57_1008029</name>
</gene>
<keyword evidence="1" id="KW-0645">Protease</keyword>
<protein>
    <submittedName>
        <fullName evidence="1">Metalloprotease</fullName>
        <ecNumber evidence="1">3.4.24.56</ecNumber>
    </submittedName>
</protein>
<dbReference type="EMBL" id="QTSX02000024">
    <property type="protein sequence ID" value="KAJ9089930.1"/>
    <property type="molecule type" value="Genomic_DNA"/>
</dbReference>
<accession>A0ACC2USP6</accession>
<reference evidence="1" key="1">
    <citation type="submission" date="2022-04" db="EMBL/GenBank/DDBJ databases">
        <title>Genome of the entomopathogenic fungus Entomophthora muscae.</title>
        <authorList>
            <person name="Elya C."/>
            <person name="Lovett B.R."/>
            <person name="Lee E."/>
            <person name="Macias A.M."/>
            <person name="Hajek A.E."/>
            <person name="De Bivort B.L."/>
            <person name="Kasson M.T."/>
            <person name="De Fine Licht H.H."/>
            <person name="Stajich J.E."/>
        </authorList>
    </citation>
    <scope>NUCLEOTIDE SEQUENCE</scope>
    <source>
        <strain evidence="1">Berkeley</strain>
    </source>
</reference>
<dbReference type="Proteomes" id="UP001165960">
    <property type="component" value="Unassembled WGS sequence"/>
</dbReference>
<proteinExistence type="predicted"/>
<keyword evidence="1" id="KW-0482">Metalloprotease</keyword>
<sequence length="173" mass="19605">MQMLHNKSQGILWYAGNPTKTPKVYIYMLLKNNKASRSPDLKLKMDLMAGAIEMQLKAFRYNPQLAGLVYSINPTSSGLLLKFSGYSQKIEEFTLKVLNLIKNIEISGSSFKLYKDKLIQDKKNAQFIEPLEHALQLISVALVENMWAQETLLSSLSPISLPQISKFTKHLLS</sequence>
<organism evidence="1 2">
    <name type="scientific">Entomophthora muscae</name>
    <dbReference type="NCBI Taxonomy" id="34485"/>
    <lineage>
        <taxon>Eukaryota</taxon>
        <taxon>Fungi</taxon>
        <taxon>Fungi incertae sedis</taxon>
        <taxon>Zoopagomycota</taxon>
        <taxon>Entomophthoromycotina</taxon>
        <taxon>Entomophthoromycetes</taxon>
        <taxon>Entomophthorales</taxon>
        <taxon>Entomophthoraceae</taxon>
        <taxon>Entomophthora</taxon>
    </lineage>
</organism>